<proteinExistence type="inferred from homology"/>
<keyword evidence="7 8" id="KW-0472">Membrane</keyword>
<keyword evidence="5 8" id="KW-0812">Transmembrane</keyword>
<evidence type="ECO:0000256" key="3">
    <source>
        <dbReference type="ARBA" id="ARBA00022448"/>
    </source>
</evidence>
<name>A0A5P0ZSW4_9LACO</name>
<feature type="transmembrane region" description="Helical" evidence="8">
    <location>
        <begin position="40"/>
        <end position="59"/>
    </location>
</feature>
<dbReference type="PANTHER" id="PTHR30269">
    <property type="entry name" value="TRANSMEMBRANE PROTEIN YFCA"/>
    <property type="match status" value="1"/>
</dbReference>
<keyword evidence="4 8" id="KW-1003">Cell membrane</keyword>
<gene>
    <name evidence="9" type="ORF">FHL06_13385</name>
</gene>
<reference evidence="9 10" key="1">
    <citation type="journal article" date="2019" name="Syst. Appl. Microbiol.">
        <title>Polyphasic characterization of two novel Lactobacillus spp. isolated from blown salami packages: Description of Lactobacillus halodurans sp. nov. and Lactobacillus salsicarnum sp. nov.</title>
        <authorList>
            <person name="Schuster J.A."/>
            <person name="Klingl A."/>
            <person name="Vogel R.F."/>
            <person name="Ehrmann M.A."/>
        </authorList>
    </citation>
    <scope>NUCLEOTIDE SEQUENCE [LARGE SCALE GENOMIC DNA]</scope>
    <source>
        <strain evidence="9 10">TMW 1.2172</strain>
    </source>
</reference>
<dbReference type="GO" id="GO:0005886">
    <property type="term" value="C:plasma membrane"/>
    <property type="evidence" value="ECO:0007669"/>
    <property type="project" value="UniProtKB-SubCell"/>
</dbReference>
<feature type="transmembrane region" description="Helical" evidence="8">
    <location>
        <begin position="7"/>
        <end position="28"/>
    </location>
</feature>
<protein>
    <recommendedName>
        <fullName evidence="8">Probable membrane transporter protein</fullName>
    </recommendedName>
</protein>
<comment type="subcellular location">
    <subcellularLocation>
        <location evidence="1 8">Cell membrane</location>
        <topology evidence="1 8">Multi-pass membrane protein</topology>
    </subcellularLocation>
</comment>
<dbReference type="InterPro" id="IPR052017">
    <property type="entry name" value="TSUP"/>
</dbReference>
<evidence type="ECO:0000256" key="6">
    <source>
        <dbReference type="ARBA" id="ARBA00022989"/>
    </source>
</evidence>
<keyword evidence="3" id="KW-0813">Transport</keyword>
<evidence type="ECO:0000256" key="8">
    <source>
        <dbReference type="RuleBase" id="RU363041"/>
    </source>
</evidence>
<feature type="non-terminal residue" evidence="9">
    <location>
        <position position="178"/>
    </location>
</feature>
<evidence type="ECO:0000256" key="7">
    <source>
        <dbReference type="ARBA" id="ARBA00023136"/>
    </source>
</evidence>
<comment type="caution">
    <text evidence="9">The sequence shown here is derived from an EMBL/GenBank/DDBJ whole genome shotgun (WGS) entry which is preliminary data.</text>
</comment>
<dbReference type="RefSeq" id="WP_153387118.1">
    <property type="nucleotide sequence ID" value="NZ_VDFP01000175.1"/>
</dbReference>
<evidence type="ECO:0000256" key="5">
    <source>
        <dbReference type="ARBA" id="ARBA00022692"/>
    </source>
</evidence>
<keyword evidence="6 8" id="KW-1133">Transmembrane helix</keyword>
<dbReference type="Proteomes" id="UP000414364">
    <property type="component" value="Unassembled WGS sequence"/>
</dbReference>
<feature type="transmembrane region" description="Helical" evidence="8">
    <location>
        <begin position="71"/>
        <end position="91"/>
    </location>
</feature>
<accession>A0A5P0ZSW4</accession>
<evidence type="ECO:0000313" key="10">
    <source>
        <dbReference type="Proteomes" id="UP000414364"/>
    </source>
</evidence>
<evidence type="ECO:0000256" key="4">
    <source>
        <dbReference type="ARBA" id="ARBA00022475"/>
    </source>
</evidence>
<feature type="transmembrane region" description="Helical" evidence="8">
    <location>
        <begin position="97"/>
        <end position="115"/>
    </location>
</feature>
<comment type="similarity">
    <text evidence="2 8">Belongs to the 4-toluene sulfonate uptake permease (TSUP) (TC 2.A.102) family.</text>
</comment>
<sequence length="178" mass="18705">MLTTVYLIFMSLLAGILTGIIGMASLTLYPVLLSIGVPPISANATITVATVGAGVGTIASSLKELRNHWKMAIIVASLSTTGSVLGALILIHSSNSGFKKIVPLFILLAGIMLLWPSASKNDTKKGSTVITFIKWLSVILIGLYNGYFGAASGLLMIAVLSKLIGGKYITYNAIRNFS</sequence>
<dbReference type="InterPro" id="IPR002781">
    <property type="entry name" value="TM_pro_TauE-like"/>
</dbReference>
<dbReference type="EMBL" id="VDFP01000175">
    <property type="protein sequence ID" value="MQS77304.1"/>
    <property type="molecule type" value="Genomic_DNA"/>
</dbReference>
<evidence type="ECO:0000256" key="1">
    <source>
        <dbReference type="ARBA" id="ARBA00004651"/>
    </source>
</evidence>
<evidence type="ECO:0000313" key="9">
    <source>
        <dbReference type="EMBL" id="MQS77304.1"/>
    </source>
</evidence>
<dbReference type="PANTHER" id="PTHR30269:SF0">
    <property type="entry name" value="MEMBRANE TRANSPORTER PROTEIN YFCA-RELATED"/>
    <property type="match status" value="1"/>
</dbReference>
<dbReference type="AlphaFoldDB" id="A0A5P0ZSW4"/>
<organism evidence="9 10">
    <name type="scientific">Companilactobacillus halodurans</name>
    <dbReference type="NCBI Taxonomy" id="2584183"/>
    <lineage>
        <taxon>Bacteria</taxon>
        <taxon>Bacillati</taxon>
        <taxon>Bacillota</taxon>
        <taxon>Bacilli</taxon>
        <taxon>Lactobacillales</taxon>
        <taxon>Lactobacillaceae</taxon>
        <taxon>Companilactobacillus</taxon>
    </lineage>
</organism>
<dbReference type="Pfam" id="PF01925">
    <property type="entry name" value="TauE"/>
    <property type="match status" value="1"/>
</dbReference>
<evidence type="ECO:0000256" key="2">
    <source>
        <dbReference type="ARBA" id="ARBA00009142"/>
    </source>
</evidence>